<dbReference type="Gene3D" id="3.30.160.60">
    <property type="entry name" value="Classic Zinc Finger"/>
    <property type="match status" value="1"/>
</dbReference>
<evidence type="ECO:0000313" key="2">
    <source>
        <dbReference type="Proteomes" id="UP001482620"/>
    </source>
</evidence>
<evidence type="ECO:0008006" key="3">
    <source>
        <dbReference type="Google" id="ProtNLM"/>
    </source>
</evidence>
<keyword evidence="2" id="KW-1185">Reference proteome</keyword>
<sequence length="96" mass="10708">MSDYQRPNSQIPCPICGQTFSQNEVEAHASECSESNASLLPSKEKICLSSLDDILQAITAAVKTDEEFPITISRSNMVERGLAQWKRQKRHCLPIS</sequence>
<protein>
    <recommendedName>
        <fullName evidence="3">UBZ4-type domain-containing protein</fullName>
    </recommendedName>
</protein>
<accession>A0ABV0V932</accession>
<comment type="caution">
    <text evidence="1">The sequence shown here is derived from an EMBL/GenBank/DDBJ whole genome shotgun (WGS) entry which is preliminary data.</text>
</comment>
<name>A0ABV0V932_9TELE</name>
<evidence type="ECO:0000313" key="1">
    <source>
        <dbReference type="EMBL" id="MEQ2253831.1"/>
    </source>
</evidence>
<gene>
    <name evidence="1" type="ORF">ILYODFUR_036558</name>
</gene>
<organism evidence="1 2">
    <name type="scientific">Ilyodon furcidens</name>
    <name type="common">goldbreast splitfin</name>
    <dbReference type="NCBI Taxonomy" id="33524"/>
    <lineage>
        <taxon>Eukaryota</taxon>
        <taxon>Metazoa</taxon>
        <taxon>Chordata</taxon>
        <taxon>Craniata</taxon>
        <taxon>Vertebrata</taxon>
        <taxon>Euteleostomi</taxon>
        <taxon>Actinopterygii</taxon>
        <taxon>Neopterygii</taxon>
        <taxon>Teleostei</taxon>
        <taxon>Neoteleostei</taxon>
        <taxon>Acanthomorphata</taxon>
        <taxon>Ovalentaria</taxon>
        <taxon>Atherinomorphae</taxon>
        <taxon>Cyprinodontiformes</taxon>
        <taxon>Goodeidae</taxon>
        <taxon>Ilyodon</taxon>
    </lineage>
</organism>
<reference evidence="1 2" key="1">
    <citation type="submission" date="2021-06" db="EMBL/GenBank/DDBJ databases">
        <authorList>
            <person name="Palmer J.M."/>
        </authorList>
    </citation>
    <scope>NUCLEOTIDE SEQUENCE [LARGE SCALE GENOMIC DNA]</scope>
    <source>
        <strain evidence="2">if_2019</strain>
        <tissue evidence="1">Muscle</tissue>
    </source>
</reference>
<proteinExistence type="predicted"/>
<dbReference type="Proteomes" id="UP001482620">
    <property type="component" value="Unassembled WGS sequence"/>
</dbReference>
<dbReference type="EMBL" id="JAHRIQ010100189">
    <property type="protein sequence ID" value="MEQ2253831.1"/>
    <property type="molecule type" value="Genomic_DNA"/>
</dbReference>